<evidence type="ECO:0000259" key="2">
    <source>
        <dbReference type="Pfam" id="PF07885"/>
    </source>
</evidence>
<keyword evidence="4" id="KW-1185">Reference proteome</keyword>
<keyword evidence="1" id="KW-1133">Transmembrane helix</keyword>
<dbReference type="GO" id="GO:0016286">
    <property type="term" value="F:small conductance calcium-activated potassium channel activity"/>
    <property type="evidence" value="ECO:0007669"/>
    <property type="project" value="InterPro"/>
</dbReference>
<keyword evidence="1" id="KW-0812">Transmembrane</keyword>
<accession>A0A8K1CH45</accession>
<protein>
    <recommendedName>
        <fullName evidence="2">Potassium channel domain-containing protein</fullName>
    </recommendedName>
</protein>
<dbReference type="OrthoDB" id="73653at2759"/>
<evidence type="ECO:0000313" key="4">
    <source>
        <dbReference type="Proteomes" id="UP000794436"/>
    </source>
</evidence>
<proteinExistence type="predicted"/>
<feature type="transmembrane region" description="Helical" evidence="1">
    <location>
        <begin position="100"/>
        <end position="123"/>
    </location>
</feature>
<dbReference type="GO" id="GO:0016020">
    <property type="term" value="C:membrane"/>
    <property type="evidence" value="ECO:0007669"/>
    <property type="project" value="InterPro"/>
</dbReference>
<gene>
    <name evidence="3" type="ORF">Poli38472_002400</name>
</gene>
<dbReference type="EMBL" id="SPLM01000072">
    <property type="protein sequence ID" value="TMW63459.1"/>
    <property type="molecule type" value="Genomic_DNA"/>
</dbReference>
<evidence type="ECO:0000256" key="1">
    <source>
        <dbReference type="SAM" id="Phobius"/>
    </source>
</evidence>
<feature type="transmembrane region" description="Helical" evidence="1">
    <location>
        <begin position="70"/>
        <end position="88"/>
    </location>
</feature>
<feature type="domain" description="Potassium channel" evidence="2">
    <location>
        <begin position="296"/>
        <end position="349"/>
    </location>
</feature>
<reference evidence="3" key="1">
    <citation type="submission" date="2019-03" db="EMBL/GenBank/DDBJ databases">
        <title>Long read genome sequence of the mycoparasitic Pythium oligandrum ATCC 38472 isolated from sugarbeet rhizosphere.</title>
        <authorList>
            <person name="Gaulin E."/>
        </authorList>
    </citation>
    <scope>NUCLEOTIDE SEQUENCE</scope>
    <source>
        <strain evidence="3">ATCC 38472_TT</strain>
    </source>
</reference>
<dbReference type="Gene3D" id="1.10.287.70">
    <property type="match status" value="1"/>
</dbReference>
<sequence>MERRRSTRLDEEHEDVKKQVVAEAETQHSPLARRHSAYLPPDADDTRVHRAVSAMETIYRIQERYERRRAVDNAAFAVAMLGVALVFVDNEYAKSATATFVLRCANTILTVVLLALVVWRFLLERDILIQRNVLPPHVSVFRMPLRLLSLILELVICAICVPPGISGRLTVWEWKYHIAIDELESKLNTCVVPLKAFEGSCYLVYSYPYDILGLLALLRLYMIPRVILNLSDFSSYRASYLGAIHNVNTFSSVFAVKCFLRSHPFRVLAVGFTATLLLTSYALSIVEAPVNPTLAPLFNAMWLVVLTMGTIGYGDLTAVTLLGQTILMVGGMFTGILLFGVLSAAVFGFLALDERDQSFLHLLRRQDYDQWLKDASVQSIQAAWRYFHARTLLRGSKRVQSRLQQQLYHRLAKQRRLRSQSVEDYRSTVTELQHCQDQLLVSLRADHTVTMQNLRDMEQRLDGLILAATGALSSPHA</sequence>
<comment type="caution">
    <text evidence="3">The sequence shown here is derived from an EMBL/GenBank/DDBJ whole genome shotgun (WGS) entry which is preliminary data.</text>
</comment>
<name>A0A8K1CH45_PYTOL</name>
<dbReference type="Proteomes" id="UP000794436">
    <property type="component" value="Unassembled WGS sequence"/>
</dbReference>
<organism evidence="3 4">
    <name type="scientific">Pythium oligandrum</name>
    <name type="common">Mycoparasitic fungus</name>
    <dbReference type="NCBI Taxonomy" id="41045"/>
    <lineage>
        <taxon>Eukaryota</taxon>
        <taxon>Sar</taxon>
        <taxon>Stramenopiles</taxon>
        <taxon>Oomycota</taxon>
        <taxon>Peronosporomycetes</taxon>
        <taxon>Pythiales</taxon>
        <taxon>Pythiaceae</taxon>
        <taxon>Pythium</taxon>
    </lineage>
</organism>
<dbReference type="AlphaFoldDB" id="A0A8K1CH45"/>
<feature type="transmembrane region" description="Helical" evidence="1">
    <location>
        <begin position="297"/>
        <end position="314"/>
    </location>
</feature>
<dbReference type="Pfam" id="PF03530">
    <property type="entry name" value="SK_channel"/>
    <property type="match status" value="1"/>
</dbReference>
<dbReference type="InterPro" id="IPR013099">
    <property type="entry name" value="K_chnl_dom"/>
</dbReference>
<keyword evidence="1" id="KW-0472">Membrane</keyword>
<feature type="transmembrane region" description="Helical" evidence="1">
    <location>
        <begin position="326"/>
        <end position="352"/>
    </location>
</feature>
<dbReference type="Pfam" id="PF07885">
    <property type="entry name" value="Ion_trans_2"/>
    <property type="match status" value="1"/>
</dbReference>
<dbReference type="InterPro" id="IPR015449">
    <property type="entry name" value="K_chnl_Ca-activ_SK"/>
</dbReference>
<dbReference type="SUPFAM" id="SSF81324">
    <property type="entry name" value="Voltage-gated potassium channels"/>
    <property type="match status" value="1"/>
</dbReference>
<dbReference type="PANTHER" id="PTHR10153">
    <property type="entry name" value="SMALL CONDUCTANCE CALCIUM-ACTIVATED POTASSIUM CHANNEL"/>
    <property type="match status" value="1"/>
</dbReference>
<evidence type="ECO:0000313" key="3">
    <source>
        <dbReference type="EMBL" id="TMW63459.1"/>
    </source>
</evidence>
<feature type="transmembrane region" description="Helical" evidence="1">
    <location>
        <begin position="202"/>
        <end position="221"/>
    </location>
</feature>
<feature type="transmembrane region" description="Helical" evidence="1">
    <location>
        <begin position="267"/>
        <end position="285"/>
    </location>
</feature>